<evidence type="ECO:0000313" key="10">
    <source>
        <dbReference type="Proteomes" id="UP000001225"/>
    </source>
</evidence>
<dbReference type="GO" id="GO:0005507">
    <property type="term" value="F:copper ion binding"/>
    <property type="evidence" value="ECO:0007669"/>
    <property type="project" value="InterPro"/>
</dbReference>
<evidence type="ECO:0000259" key="8">
    <source>
        <dbReference type="Pfam" id="PF04234"/>
    </source>
</evidence>
<dbReference type="Proteomes" id="UP000001225">
    <property type="component" value="Chromosome"/>
</dbReference>
<sequence>MLRLDFIAKFVAPIAAGLFATAAFAHPSLVSSTPADKSQVTAPATIDLKFSETLVSQFSAASLSMTGMAGMPNHGAMKISASVSGASDGKTMIITPAQALQPGEYRVEWRAVSSDTHPITGNVDFQVK</sequence>
<dbReference type="InterPro" id="IPR047685">
    <property type="entry name" value="CopC-like"/>
</dbReference>
<feature type="chain" id="PRO_5002738770" evidence="7">
    <location>
        <begin position="26"/>
        <end position="128"/>
    </location>
</feature>
<dbReference type="PANTHER" id="PTHR34820">
    <property type="entry name" value="INNER MEMBRANE PROTEIN YEBZ"/>
    <property type="match status" value="1"/>
</dbReference>
<protein>
    <submittedName>
        <fullName evidence="9">Copper resistance protein C</fullName>
    </submittedName>
</protein>
<keyword evidence="10" id="KW-1185">Reference proteome</keyword>
<feature type="signal peptide" evidence="7">
    <location>
        <begin position="1"/>
        <end position="25"/>
    </location>
</feature>
<evidence type="ECO:0000256" key="5">
    <source>
        <dbReference type="ARBA" id="ARBA00022764"/>
    </source>
</evidence>
<dbReference type="GO" id="GO:0005886">
    <property type="term" value="C:plasma membrane"/>
    <property type="evidence" value="ECO:0007669"/>
    <property type="project" value="TreeGrafter"/>
</dbReference>
<keyword evidence="6" id="KW-0186">Copper</keyword>
<keyword evidence="4 7" id="KW-0732">Signal</keyword>
<organism evidence="9 10">
    <name type="scientific">Bordetella petrii (strain ATCC BAA-461 / DSM 12804 / CCUG 43448 / CIP 107267 / Se-1111R)</name>
    <dbReference type="NCBI Taxonomy" id="340100"/>
    <lineage>
        <taxon>Bacteria</taxon>
        <taxon>Pseudomonadati</taxon>
        <taxon>Pseudomonadota</taxon>
        <taxon>Betaproteobacteria</taxon>
        <taxon>Burkholderiales</taxon>
        <taxon>Alcaligenaceae</taxon>
        <taxon>Bordetella</taxon>
    </lineage>
</organism>
<reference evidence="9 10" key="1">
    <citation type="journal article" date="2008" name="BMC Genomics">
        <title>The missing link: Bordetella petrii is endowed with both the metabolic versatility of environmental bacteria and virulence traits of pathogenic Bordetellae.</title>
        <authorList>
            <person name="Gross R."/>
            <person name="Guzman C.A."/>
            <person name="Sebaihia M."/>
            <person name="Martins Dos Santos V.A."/>
            <person name="Pieper D.H."/>
            <person name="Koebnik R."/>
            <person name="Lechner M."/>
            <person name="Bartels D."/>
            <person name="Buhrmester J."/>
            <person name="Choudhuri J.V."/>
            <person name="Ebensen T."/>
            <person name="Gaigalat L."/>
            <person name="Herrmann S."/>
            <person name="Khachane A.N."/>
            <person name="Larisch C."/>
            <person name="Link S."/>
            <person name="Linke B."/>
            <person name="Meyer F."/>
            <person name="Mormann S."/>
            <person name="Nakunst D."/>
            <person name="Rueckert C."/>
            <person name="Schneiker-Bekel S."/>
            <person name="Schulze K."/>
            <person name="Vorhoelter F.J."/>
            <person name="Yevsa T."/>
            <person name="Engle J.T."/>
            <person name="Goldman W.E."/>
            <person name="Puehler A."/>
            <person name="Goebel U.B."/>
            <person name="Goesmann A."/>
            <person name="Bloecker H."/>
            <person name="Kaiser O."/>
            <person name="Martinez-Arias R."/>
        </authorList>
    </citation>
    <scope>NUCLEOTIDE SEQUENCE [LARGE SCALE GENOMIC DNA]</scope>
    <source>
        <strain evidence="10">ATCC BAA-461 / DSM 12804 / CCUG 43448 / CIP 107267 / Se-1111R</strain>
    </source>
</reference>
<evidence type="ECO:0000256" key="3">
    <source>
        <dbReference type="ARBA" id="ARBA00022723"/>
    </source>
</evidence>
<dbReference type="InterPro" id="IPR007348">
    <property type="entry name" value="CopC_dom"/>
</dbReference>
<comment type="subcellular location">
    <subcellularLocation>
        <location evidence="1">Periplasm</location>
    </subcellularLocation>
</comment>
<dbReference type="Gene3D" id="2.60.40.1220">
    <property type="match status" value="1"/>
</dbReference>
<gene>
    <name evidence="9" type="primary">copC1</name>
    <name evidence="9" type="ordered locus">Bpet4587</name>
</gene>
<evidence type="ECO:0000256" key="4">
    <source>
        <dbReference type="ARBA" id="ARBA00022729"/>
    </source>
</evidence>
<dbReference type="InterPro" id="IPR014756">
    <property type="entry name" value="Ig_E-set"/>
</dbReference>
<dbReference type="STRING" id="94624.Bpet4587"/>
<evidence type="ECO:0000256" key="2">
    <source>
        <dbReference type="ARBA" id="ARBA00010509"/>
    </source>
</evidence>
<dbReference type="PANTHER" id="PTHR34820:SF4">
    <property type="entry name" value="INNER MEMBRANE PROTEIN YEBZ"/>
    <property type="match status" value="1"/>
</dbReference>
<dbReference type="KEGG" id="bpt:Bpet4587"/>
<evidence type="ECO:0000256" key="1">
    <source>
        <dbReference type="ARBA" id="ARBA00004418"/>
    </source>
</evidence>
<accession>A9IF06</accession>
<dbReference type="GO" id="GO:0046688">
    <property type="term" value="P:response to copper ion"/>
    <property type="evidence" value="ECO:0007669"/>
    <property type="project" value="InterPro"/>
</dbReference>
<keyword evidence="5" id="KW-0574">Periplasm</keyword>
<dbReference type="InterPro" id="IPR014755">
    <property type="entry name" value="Cu-Rt/internalin_Ig-like"/>
</dbReference>
<dbReference type="EMBL" id="AM902716">
    <property type="protein sequence ID" value="CAP44938.1"/>
    <property type="molecule type" value="Genomic_DNA"/>
</dbReference>
<evidence type="ECO:0000256" key="7">
    <source>
        <dbReference type="SAM" id="SignalP"/>
    </source>
</evidence>
<evidence type="ECO:0000313" key="9">
    <source>
        <dbReference type="EMBL" id="CAP44938.1"/>
    </source>
</evidence>
<dbReference type="NCBIfam" id="NF033814">
    <property type="entry name" value="copper_CopC"/>
    <property type="match status" value="1"/>
</dbReference>
<dbReference type="Pfam" id="PF04234">
    <property type="entry name" value="CopC"/>
    <property type="match status" value="1"/>
</dbReference>
<dbReference type="GO" id="GO:0042597">
    <property type="term" value="C:periplasmic space"/>
    <property type="evidence" value="ECO:0007669"/>
    <property type="project" value="UniProtKB-SubCell"/>
</dbReference>
<dbReference type="AlphaFoldDB" id="A9IF06"/>
<dbReference type="eggNOG" id="COG2372">
    <property type="taxonomic scope" value="Bacteria"/>
</dbReference>
<proteinExistence type="inferred from homology"/>
<evidence type="ECO:0000256" key="6">
    <source>
        <dbReference type="ARBA" id="ARBA00023008"/>
    </source>
</evidence>
<dbReference type="SUPFAM" id="SSF81296">
    <property type="entry name" value="E set domains"/>
    <property type="match status" value="1"/>
</dbReference>
<feature type="domain" description="CopC" evidence="8">
    <location>
        <begin position="26"/>
        <end position="127"/>
    </location>
</feature>
<name>A9IF06_BORPD</name>
<dbReference type="InterPro" id="IPR032694">
    <property type="entry name" value="CopC/D"/>
</dbReference>
<comment type="similarity">
    <text evidence="2">Belongs to the CopC family.</text>
</comment>
<keyword evidence="3" id="KW-0479">Metal-binding</keyword>
<dbReference type="GO" id="GO:0006825">
    <property type="term" value="P:copper ion transport"/>
    <property type="evidence" value="ECO:0007669"/>
    <property type="project" value="InterPro"/>
</dbReference>